<evidence type="ECO:0000313" key="3">
    <source>
        <dbReference type="Proteomes" id="UP000887159"/>
    </source>
</evidence>
<evidence type="ECO:0000313" key="2">
    <source>
        <dbReference type="EMBL" id="GFY25928.1"/>
    </source>
</evidence>
<protein>
    <submittedName>
        <fullName evidence="2">Uncharacterized protein</fullName>
    </submittedName>
</protein>
<dbReference type="Proteomes" id="UP000887159">
    <property type="component" value="Unassembled WGS sequence"/>
</dbReference>
<dbReference type="EMBL" id="BMAU01021373">
    <property type="protein sequence ID" value="GFY25928.1"/>
    <property type="molecule type" value="Genomic_DNA"/>
</dbReference>
<feature type="region of interest" description="Disordered" evidence="1">
    <location>
        <begin position="158"/>
        <end position="192"/>
    </location>
</feature>
<dbReference type="AlphaFoldDB" id="A0A8X6W0C4"/>
<feature type="compositionally biased region" description="Polar residues" evidence="1">
    <location>
        <begin position="182"/>
        <end position="192"/>
    </location>
</feature>
<comment type="caution">
    <text evidence="2">The sequence shown here is derived from an EMBL/GenBank/DDBJ whole genome shotgun (WGS) entry which is preliminary data.</text>
</comment>
<reference evidence="2" key="1">
    <citation type="submission" date="2020-08" db="EMBL/GenBank/DDBJ databases">
        <title>Multicomponent nature underlies the extraordinary mechanical properties of spider dragline silk.</title>
        <authorList>
            <person name="Kono N."/>
            <person name="Nakamura H."/>
            <person name="Mori M."/>
            <person name="Yoshida Y."/>
            <person name="Ohtoshi R."/>
            <person name="Malay A.D."/>
            <person name="Moran D.A.P."/>
            <person name="Tomita M."/>
            <person name="Numata K."/>
            <person name="Arakawa K."/>
        </authorList>
    </citation>
    <scope>NUCLEOTIDE SEQUENCE</scope>
</reference>
<proteinExistence type="predicted"/>
<organism evidence="2 3">
    <name type="scientific">Trichonephila clavipes</name>
    <name type="common">Golden silk orbweaver</name>
    <name type="synonym">Nephila clavipes</name>
    <dbReference type="NCBI Taxonomy" id="2585209"/>
    <lineage>
        <taxon>Eukaryota</taxon>
        <taxon>Metazoa</taxon>
        <taxon>Ecdysozoa</taxon>
        <taxon>Arthropoda</taxon>
        <taxon>Chelicerata</taxon>
        <taxon>Arachnida</taxon>
        <taxon>Araneae</taxon>
        <taxon>Araneomorphae</taxon>
        <taxon>Entelegynae</taxon>
        <taxon>Araneoidea</taxon>
        <taxon>Nephilidae</taxon>
        <taxon>Trichonephila</taxon>
    </lineage>
</organism>
<accession>A0A8X6W0C4</accession>
<evidence type="ECO:0000256" key="1">
    <source>
        <dbReference type="SAM" id="MobiDB-lite"/>
    </source>
</evidence>
<keyword evidence="3" id="KW-1185">Reference proteome</keyword>
<sequence>MAKEVADASAISSRRQSGDRRSFFVNFWLQGRTRREKTNGRTVIVAISKQKGKKELIEWCMKEGLIASSYECPKCNEQMGLNERKSVVLDGFEWRCRKKGVNTHDGINDVVQCDKVSMSKQSDNYIFKTSPALTFFYPDDRKVTNVVPTPIFGFKVHSRRGDEDQRQNSNPGYVASDEDDTGTGTSSSNYVITPTGRHYALTDLASIWPLHSESSVVPRLEPVTCR</sequence>
<name>A0A8X6W0C4_TRICX</name>
<gene>
    <name evidence="2" type="primary">X975_01308</name>
    <name evidence="2" type="ORF">TNCV_1916781</name>
</gene>